<evidence type="ECO:0000256" key="1">
    <source>
        <dbReference type="SAM" id="SignalP"/>
    </source>
</evidence>
<dbReference type="PANTHER" id="PTHR22946:SF8">
    <property type="entry name" value="ACETYL XYLAN ESTERASE DOMAIN-CONTAINING PROTEIN"/>
    <property type="match status" value="1"/>
</dbReference>
<evidence type="ECO:0000313" key="3">
    <source>
        <dbReference type="EMBL" id="SHF98952.1"/>
    </source>
</evidence>
<dbReference type="RefSeq" id="WP_073003522.1">
    <property type="nucleotide sequence ID" value="NZ_FQUM01000017.1"/>
</dbReference>
<feature type="domain" description="Acetyl xylan esterase" evidence="2">
    <location>
        <begin position="102"/>
        <end position="243"/>
    </location>
</feature>
<name>A0A1M5G693_9BACT</name>
<dbReference type="Gene3D" id="3.40.50.1820">
    <property type="entry name" value="alpha/beta hydrolase"/>
    <property type="match status" value="1"/>
</dbReference>
<dbReference type="AlphaFoldDB" id="A0A1M5G693"/>
<protein>
    <submittedName>
        <fullName evidence="3">Acetyl xylan esterase (AXE1)</fullName>
    </submittedName>
</protein>
<dbReference type="SUPFAM" id="SSF53474">
    <property type="entry name" value="alpha/beta-Hydrolases"/>
    <property type="match status" value="1"/>
</dbReference>
<evidence type="ECO:0000313" key="4">
    <source>
        <dbReference type="Proteomes" id="UP000184164"/>
    </source>
</evidence>
<dbReference type="Pfam" id="PF05448">
    <property type="entry name" value="AXE1"/>
    <property type="match status" value="1"/>
</dbReference>
<organism evidence="3 4">
    <name type="scientific">Mariniphaga anaerophila</name>
    <dbReference type="NCBI Taxonomy" id="1484053"/>
    <lineage>
        <taxon>Bacteria</taxon>
        <taxon>Pseudomonadati</taxon>
        <taxon>Bacteroidota</taxon>
        <taxon>Bacteroidia</taxon>
        <taxon>Marinilabiliales</taxon>
        <taxon>Prolixibacteraceae</taxon>
        <taxon>Mariniphaga</taxon>
    </lineage>
</organism>
<dbReference type="STRING" id="1484053.SAMN05444274_11717"/>
<sequence>MKWLCFFIGFTFLFAGTNPAASQNKNATNLCVGHYYTEDQAREVINNLKAEYTTKEEWQKRAEVIKSGILEGVGLVPFPEKTLLKPRYSDERKYEGYSVKNVAIESLPGVFVTGSLYLPEKKSGKVPGILSTHGHWPKPEDYGRFRDDAQIRCAALAKMGAVVFAYDMVGYGEMAEWGWKHRHPLALKQQLWNSIRALDFLLSLENIDPERVAITGASGGATQAFFLTAVDNRIKVAVPVVQVSAHFFGGCVCESGMPVHKSDKHQTNNVEIAALAAPRPMLLVSDGADWTKNTPEVEFPHIQYIYELMGKKERVENVHLPDEGHGYEFPKRKAVYPFLAKYLDLDLEAITDKNGEIAEAGIVIEPYEKLKAFSVANPRPGYAVLTNDGVKW</sequence>
<dbReference type="OrthoDB" id="3668964at2"/>
<dbReference type="InterPro" id="IPR008391">
    <property type="entry name" value="AXE1_dom"/>
</dbReference>
<gene>
    <name evidence="3" type="ORF">SAMN05444274_11717</name>
</gene>
<feature type="signal peptide" evidence="1">
    <location>
        <begin position="1"/>
        <end position="20"/>
    </location>
</feature>
<evidence type="ECO:0000259" key="2">
    <source>
        <dbReference type="Pfam" id="PF05448"/>
    </source>
</evidence>
<proteinExistence type="predicted"/>
<dbReference type="InterPro" id="IPR029058">
    <property type="entry name" value="AB_hydrolase_fold"/>
</dbReference>
<dbReference type="EMBL" id="FQUM01000017">
    <property type="protein sequence ID" value="SHF98952.1"/>
    <property type="molecule type" value="Genomic_DNA"/>
</dbReference>
<keyword evidence="4" id="KW-1185">Reference proteome</keyword>
<dbReference type="InterPro" id="IPR050261">
    <property type="entry name" value="FrsA_esterase"/>
</dbReference>
<dbReference type="PANTHER" id="PTHR22946">
    <property type="entry name" value="DIENELACTONE HYDROLASE DOMAIN-CONTAINING PROTEIN-RELATED"/>
    <property type="match status" value="1"/>
</dbReference>
<dbReference type="Proteomes" id="UP000184164">
    <property type="component" value="Unassembled WGS sequence"/>
</dbReference>
<feature type="chain" id="PRO_5012657594" evidence="1">
    <location>
        <begin position="21"/>
        <end position="392"/>
    </location>
</feature>
<reference evidence="3 4" key="1">
    <citation type="submission" date="2016-11" db="EMBL/GenBank/DDBJ databases">
        <authorList>
            <person name="Jaros S."/>
            <person name="Januszkiewicz K."/>
            <person name="Wedrychowicz H."/>
        </authorList>
    </citation>
    <scope>NUCLEOTIDE SEQUENCE [LARGE SCALE GENOMIC DNA]</scope>
    <source>
        <strain evidence="3 4">DSM 26910</strain>
    </source>
</reference>
<keyword evidence="1" id="KW-0732">Signal</keyword>
<accession>A0A1M5G693</accession>